<dbReference type="AlphaFoldDB" id="A0A9P4KJD3"/>
<keyword evidence="3" id="KW-1185">Reference proteome</keyword>
<feature type="region of interest" description="Disordered" evidence="1">
    <location>
        <begin position="326"/>
        <end position="362"/>
    </location>
</feature>
<dbReference type="Proteomes" id="UP000800093">
    <property type="component" value="Unassembled WGS sequence"/>
</dbReference>
<sequence>MALHHYHHPQHHYLSKSGRRAHYQSLAGDNTSSNYHNNYHLHGLYQTPASPWQQLQCGPAQSPGYHRPTSANLPLPGNYNNAGPADYANAPQYAHPTWEGSGNYVREIAWGDVLSVGAFTTRQSGHYGEVVGRLPTVPHGPSPAPDQLPSGRAHTQIFDPCNSRQQDGFHELPTTQHVSVPPPATRNRASSGHRPTMNNLLNHSPPIPSSHEDCSLVPASWPAGASILPATAQSQQHPQRLCGSLAIAAPLSSNPGTVSPGTLSNSSWGMVCDSDSPSMLPTIDNLPDTDRQGLAEPSQVARLNHIQYPHEFYHCYKYCPSSSRSRARRANGKKDDVKVPSQRAKKNKPSKRTGQMTGQGKAEAHIVRKKGACFRCVVYKTKCDGNAECSECLKKLPNARMWKIPCIRFKWEDIMLLRHCNGRFNQDNAEFLRDYDWIQQPPAINRMDIRWTIPGIRSGSVEGVDIHLSIGYSEYRAEQANMDTTTSPHRSIAGNKMCITQPAYAIYDTGKFQEDLHRHIAQVLPHIEVYCVSTRVNHDPLAQLTFREVWRMQMTQNSTLLNLTMQIMGISLLSQGYGTVTSDNVPRIKYYDYSTVGYSSYQAYNRPPGSPLPIAINHQMDVAMLNRGKDLERLFRKLLKKIFHSSGNKPWYEIFLSLFVLFWNLDYVCTSAKEYVDAKCGTHIQDQVRRTVERQIAMLEGHLHLLHLVWLGALREYRPFEAARVNPDKFRTKGLIPDDDAFGYVNNVLEILHNVDNSRRQQPISSSLKMAINIKSIENLFREAGAFS</sequence>
<reference evidence="3" key="1">
    <citation type="journal article" date="2020" name="Stud. Mycol.">
        <title>101 Dothideomycetes genomes: A test case for predicting lifestyles and emergence of pathogens.</title>
        <authorList>
            <person name="Haridas S."/>
            <person name="Albert R."/>
            <person name="Binder M."/>
            <person name="Bloem J."/>
            <person name="LaButti K."/>
            <person name="Salamov A."/>
            <person name="Andreopoulos B."/>
            <person name="Baker S."/>
            <person name="Barry K."/>
            <person name="Bills G."/>
            <person name="Bluhm B."/>
            <person name="Cannon C."/>
            <person name="Castanera R."/>
            <person name="Culley D."/>
            <person name="Daum C."/>
            <person name="Ezra D."/>
            <person name="Gonzalez J."/>
            <person name="Henrissat B."/>
            <person name="Kuo A."/>
            <person name="Liang C."/>
            <person name="Lipzen A."/>
            <person name="Lutzoni F."/>
            <person name="Magnuson J."/>
            <person name="Mondo S."/>
            <person name="Nolan M."/>
            <person name="Ohm R."/>
            <person name="Pangilinan J."/>
            <person name="Park H.-J."/>
            <person name="Ramirez L."/>
            <person name="Alfaro M."/>
            <person name="Sun H."/>
            <person name="Tritt A."/>
            <person name="Yoshinaga Y."/>
            <person name="Zwiers L.-H."/>
            <person name="Turgeon B."/>
            <person name="Goodwin S."/>
            <person name="Spatafora J."/>
            <person name="Crous P."/>
            <person name="Grigoriev I."/>
        </authorList>
    </citation>
    <scope>NUCLEOTIDE SEQUENCE [LARGE SCALE GENOMIC DNA]</scope>
    <source>
        <strain evidence="3">CBS 304.66</strain>
    </source>
</reference>
<proteinExistence type="predicted"/>
<dbReference type="EMBL" id="ML986587">
    <property type="protein sequence ID" value="KAF2268144.1"/>
    <property type="molecule type" value="Genomic_DNA"/>
</dbReference>
<feature type="region of interest" description="Disordered" evidence="1">
    <location>
        <begin position="173"/>
        <end position="193"/>
    </location>
</feature>
<accession>A0A9P4KJD3</accession>
<evidence type="ECO:0000313" key="2">
    <source>
        <dbReference type="EMBL" id="KAF2268144.1"/>
    </source>
</evidence>
<organism evidence="2 3">
    <name type="scientific">Lojkania enalia</name>
    <dbReference type="NCBI Taxonomy" id="147567"/>
    <lineage>
        <taxon>Eukaryota</taxon>
        <taxon>Fungi</taxon>
        <taxon>Dikarya</taxon>
        <taxon>Ascomycota</taxon>
        <taxon>Pezizomycotina</taxon>
        <taxon>Dothideomycetes</taxon>
        <taxon>Pleosporomycetidae</taxon>
        <taxon>Pleosporales</taxon>
        <taxon>Pleosporales incertae sedis</taxon>
        <taxon>Lojkania</taxon>
    </lineage>
</organism>
<evidence type="ECO:0000313" key="3">
    <source>
        <dbReference type="Proteomes" id="UP000800093"/>
    </source>
</evidence>
<feature type="region of interest" description="Disordered" evidence="1">
    <location>
        <begin position="1"/>
        <end position="20"/>
    </location>
</feature>
<evidence type="ECO:0008006" key="4">
    <source>
        <dbReference type="Google" id="ProtNLM"/>
    </source>
</evidence>
<dbReference type="PANTHER" id="PTHR35392">
    <property type="entry name" value="ZN(II)2CYS6 TRANSCRIPTION FACTOR (EUROFUNG)-RELATED-RELATED"/>
    <property type="match status" value="1"/>
</dbReference>
<feature type="region of interest" description="Disordered" evidence="1">
    <location>
        <begin position="55"/>
        <end position="78"/>
    </location>
</feature>
<evidence type="ECO:0000256" key="1">
    <source>
        <dbReference type="SAM" id="MobiDB-lite"/>
    </source>
</evidence>
<name>A0A9P4KJD3_9PLEO</name>
<dbReference type="InterPro" id="IPR052973">
    <property type="entry name" value="Fungal_sec-metab_reg_TF"/>
</dbReference>
<dbReference type="OrthoDB" id="5362630at2759"/>
<dbReference type="PANTHER" id="PTHR35392:SF3">
    <property type="entry name" value="ZN(2)-C6 FUNGAL-TYPE DOMAIN-CONTAINING PROTEIN"/>
    <property type="match status" value="1"/>
</dbReference>
<gene>
    <name evidence="2" type="ORF">CC78DRAFT_530087</name>
</gene>
<protein>
    <recommendedName>
        <fullName evidence="4">Zn(2)-C6 fungal-type domain-containing protein</fullName>
    </recommendedName>
</protein>
<comment type="caution">
    <text evidence="2">The sequence shown here is derived from an EMBL/GenBank/DDBJ whole genome shotgun (WGS) entry which is preliminary data.</text>
</comment>